<proteinExistence type="predicted"/>
<dbReference type="EMBL" id="JBHTOC010000008">
    <property type="protein sequence ID" value="MFD1429911.1"/>
    <property type="molecule type" value="Genomic_DNA"/>
</dbReference>
<keyword evidence="1" id="KW-0812">Transmembrane</keyword>
<feature type="transmembrane region" description="Helical" evidence="1">
    <location>
        <begin position="6"/>
        <end position="22"/>
    </location>
</feature>
<comment type="caution">
    <text evidence="2">The sequence shown here is derived from an EMBL/GenBank/DDBJ whole genome shotgun (WGS) entry which is preliminary data.</text>
</comment>
<feature type="transmembrane region" description="Helical" evidence="1">
    <location>
        <begin position="52"/>
        <end position="73"/>
    </location>
</feature>
<evidence type="ECO:0000313" key="3">
    <source>
        <dbReference type="Proteomes" id="UP001597196"/>
    </source>
</evidence>
<protein>
    <submittedName>
        <fullName evidence="2">Uncharacterized protein</fullName>
    </submittedName>
</protein>
<dbReference type="Proteomes" id="UP001597196">
    <property type="component" value="Unassembled WGS sequence"/>
</dbReference>
<evidence type="ECO:0000313" key="2">
    <source>
        <dbReference type="EMBL" id="MFD1429911.1"/>
    </source>
</evidence>
<accession>A0ABW4CJ07</accession>
<reference evidence="3" key="1">
    <citation type="journal article" date="2019" name="Int. J. Syst. Evol. Microbiol.">
        <title>The Global Catalogue of Microorganisms (GCM) 10K type strain sequencing project: providing services to taxonomists for standard genome sequencing and annotation.</title>
        <authorList>
            <consortium name="The Broad Institute Genomics Platform"/>
            <consortium name="The Broad Institute Genome Sequencing Center for Infectious Disease"/>
            <person name="Wu L."/>
            <person name="Ma J."/>
        </authorList>
    </citation>
    <scope>NUCLEOTIDE SEQUENCE [LARGE SCALE GENOMIC DNA]</scope>
    <source>
        <strain evidence="3">CCM 8980</strain>
    </source>
</reference>
<evidence type="ECO:0000256" key="1">
    <source>
        <dbReference type="SAM" id="Phobius"/>
    </source>
</evidence>
<feature type="transmembrane region" description="Helical" evidence="1">
    <location>
        <begin position="29"/>
        <end position="46"/>
    </location>
</feature>
<gene>
    <name evidence="2" type="ORF">ACFQ4P_06585</name>
</gene>
<sequence>MLVDSLIFILAGGLVVAIVARLKFPLNLILTALVMITLATISRKLFDADDLAWLLLAWQAALVAVMYGLRYWLHHRK</sequence>
<organism evidence="2 3">
    <name type="scientific">Lacticaseibacillus mingshuiensis</name>
    <dbReference type="NCBI Taxonomy" id="2799574"/>
    <lineage>
        <taxon>Bacteria</taxon>
        <taxon>Bacillati</taxon>
        <taxon>Bacillota</taxon>
        <taxon>Bacilli</taxon>
        <taxon>Lactobacillales</taxon>
        <taxon>Lactobacillaceae</taxon>
        <taxon>Lacticaseibacillus</taxon>
    </lineage>
</organism>
<dbReference type="RefSeq" id="WP_203628130.1">
    <property type="nucleotide sequence ID" value="NZ_BOLQ01000019.1"/>
</dbReference>
<name>A0ABW4CJ07_9LACO</name>
<keyword evidence="3" id="KW-1185">Reference proteome</keyword>
<keyword evidence="1" id="KW-0472">Membrane</keyword>
<keyword evidence="1" id="KW-1133">Transmembrane helix</keyword>